<keyword evidence="2" id="KW-1185">Reference proteome</keyword>
<protein>
    <submittedName>
        <fullName evidence="1">Uncharacterized protein</fullName>
    </submittedName>
</protein>
<sequence length="96" mass="10533">MLKKGCTAKLAVPIRETTAVVITRLAFFKTSKYVSPSNVTQTNALTTYPNRNIAEVCVQPELEQAFVSISTTKLILQLQIFTAVMHTSGQPVSSIF</sequence>
<comment type="caution">
    <text evidence="1">The sequence shown here is derived from an EMBL/GenBank/DDBJ whole genome shotgun (WGS) entry which is preliminary data.</text>
</comment>
<dbReference type="Proteomes" id="UP001381693">
    <property type="component" value="Unassembled WGS sequence"/>
</dbReference>
<evidence type="ECO:0000313" key="1">
    <source>
        <dbReference type="EMBL" id="KAK7084172.1"/>
    </source>
</evidence>
<reference evidence="1 2" key="1">
    <citation type="submission" date="2023-11" db="EMBL/GenBank/DDBJ databases">
        <title>Halocaridina rubra genome assembly.</title>
        <authorList>
            <person name="Smith C."/>
        </authorList>
    </citation>
    <scope>NUCLEOTIDE SEQUENCE [LARGE SCALE GENOMIC DNA]</scope>
    <source>
        <strain evidence="1">EP-1</strain>
        <tissue evidence="1">Whole</tissue>
    </source>
</reference>
<dbReference type="AlphaFoldDB" id="A0AAN9AFN2"/>
<dbReference type="EMBL" id="JAXCGZ010002231">
    <property type="protein sequence ID" value="KAK7084172.1"/>
    <property type="molecule type" value="Genomic_DNA"/>
</dbReference>
<proteinExistence type="predicted"/>
<gene>
    <name evidence="1" type="ORF">SK128_015345</name>
</gene>
<accession>A0AAN9AFN2</accession>
<evidence type="ECO:0000313" key="2">
    <source>
        <dbReference type="Proteomes" id="UP001381693"/>
    </source>
</evidence>
<organism evidence="1 2">
    <name type="scientific">Halocaridina rubra</name>
    <name type="common">Hawaiian red shrimp</name>
    <dbReference type="NCBI Taxonomy" id="373956"/>
    <lineage>
        <taxon>Eukaryota</taxon>
        <taxon>Metazoa</taxon>
        <taxon>Ecdysozoa</taxon>
        <taxon>Arthropoda</taxon>
        <taxon>Crustacea</taxon>
        <taxon>Multicrustacea</taxon>
        <taxon>Malacostraca</taxon>
        <taxon>Eumalacostraca</taxon>
        <taxon>Eucarida</taxon>
        <taxon>Decapoda</taxon>
        <taxon>Pleocyemata</taxon>
        <taxon>Caridea</taxon>
        <taxon>Atyoidea</taxon>
        <taxon>Atyidae</taxon>
        <taxon>Halocaridina</taxon>
    </lineage>
</organism>
<name>A0AAN9AFN2_HALRR</name>